<comment type="caution">
    <text evidence="5">The sequence shown here is derived from an EMBL/GenBank/DDBJ whole genome shotgun (WGS) entry which is preliminary data.</text>
</comment>
<dbReference type="SUPFAM" id="SSF52540">
    <property type="entry name" value="P-loop containing nucleoside triphosphate hydrolases"/>
    <property type="match status" value="1"/>
</dbReference>
<dbReference type="SMART" id="SM00382">
    <property type="entry name" value="AAA"/>
    <property type="match status" value="1"/>
</dbReference>
<dbReference type="PROSITE" id="PS50893">
    <property type="entry name" value="ABC_TRANSPORTER_2"/>
    <property type="match status" value="1"/>
</dbReference>
<dbReference type="AlphaFoldDB" id="A0A9X8UK60"/>
<dbReference type="GO" id="GO:0016887">
    <property type="term" value="F:ATP hydrolysis activity"/>
    <property type="evidence" value="ECO:0007669"/>
    <property type="project" value="InterPro"/>
</dbReference>
<keyword evidence="2" id="KW-0547">Nucleotide-binding</keyword>
<accession>A0A9X8UK60</accession>
<evidence type="ECO:0000313" key="5">
    <source>
        <dbReference type="EMBL" id="TCL43690.1"/>
    </source>
</evidence>
<evidence type="ECO:0000259" key="4">
    <source>
        <dbReference type="PROSITE" id="PS50893"/>
    </source>
</evidence>
<feature type="domain" description="ABC transporter" evidence="4">
    <location>
        <begin position="2"/>
        <end position="227"/>
    </location>
</feature>
<evidence type="ECO:0000256" key="2">
    <source>
        <dbReference type="ARBA" id="ARBA00022741"/>
    </source>
</evidence>
<keyword evidence="3 5" id="KW-0067">ATP-binding</keyword>
<dbReference type="Proteomes" id="UP000294682">
    <property type="component" value="Unassembled WGS sequence"/>
</dbReference>
<organism evidence="5 6">
    <name type="scientific">Harryflintia acetispora</name>
    <dbReference type="NCBI Taxonomy" id="1849041"/>
    <lineage>
        <taxon>Bacteria</taxon>
        <taxon>Bacillati</taxon>
        <taxon>Bacillota</taxon>
        <taxon>Clostridia</taxon>
        <taxon>Eubacteriales</taxon>
        <taxon>Oscillospiraceae</taxon>
        <taxon>Harryflintia</taxon>
    </lineage>
</organism>
<dbReference type="OrthoDB" id="9804819at2"/>
<dbReference type="InterPro" id="IPR051782">
    <property type="entry name" value="ABC_Transporter_VariousFunc"/>
</dbReference>
<dbReference type="PANTHER" id="PTHR42939">
    <property type="entry name" value="ABC TRANSPORTER ATP-BINDING PROTEIN ALBC-RELATED"/>
    <property type="match status" value="1"/>
</dbReference>
<reference evidence="5 6" key="1">
    <citation type="submission" date="2019-03" db="EMBL/GenBank/DDBJ databases">
        <title>Genomic Encyclopedia of Type Strains, Phase IV (KMG-IV): sequencing the most valuable type-strain genomes for metagenomic binning, comparative biology and taxonomic classification.</title>
        <authorList>
            <person name="Goeker M."/>
        </authorList>
    </citation>
    <scope>NUCLEOTIDE SEQUENCE [LARGE SCALE GENOMIC DNA]</scope>
    <source>
        <strain evidence="5 6">DSM 100433</strain>
    </source>
</reference>
<dbReference type="EMBL" id="SLUK01000004">
    <property type="protein sequence ID" value="TCL43690.1"/>
    <property type="molecule type" value="Genomic_DNA"/>
</dbReference>
<keyword evidence="6" id="KW-1185">Reference proteome</keyword>
<dbReference type="GO" id="GO:0005524">
    <property type="term" value="F:ATP binding"/>
    <property type="evidence" value="ECO:0007669"/>
    <property type="project" value="UniProtKB-KW"/>
</dbReference>
<evidence type="ECO:0000256" key="3">
    <source>
        <dbReference type="ARBA" id="ARBA00022840"/>
    </source>
</evidence>
<gene>
    <name evidence="5" type="ORF">EDD78_10424</name>
</gene>
<name>A0A9X8UK60_9FIRM</name>
<dbReference type="PANTHER" id="PTHR42939:SF1">
    <property type="entry name" value="ABC TRANSPORTER ATP-BINDING PROTEIN ALBC-RELATED"/>
    <property type="match status" value="1"/>
</dbReference>
<sequence>MIKAANVVKFFDDTRALDHFCTTIEDGSIYGLIGSNGSGKSTFLRLIAGVYRPDEGQVEIEDAPVFENPLMKDKVFFVSDEFYYFPQSTMDEMAAFYAKMYSGFSWERYRKVGGMFPIDPSRKINTFSKGMQRQTALILGLSSQAQYLLLDEAFDGLDPIIRTALRKILADDVARRGATVIITSHNLRELEDMCDHVGLMHKGAIVFERELDELKLGFCKVQAAFKPLPDMDRLRGELEILQLETRGSLLNMVVRGESGRVLEKLSAYDPLFAESLPLTLEEVFINEMEAIGYDYNNVIF</sequence>
<evidence type="ECO:0000256" key="1">
    <source>
        <dbReference type="ARBA" id="ARBA00022448"/>
    </source>
</evidence>
<dbReference type="InterPro" id="IPR027417">
    <property type="entry name" value="P-loop_NTPase"/>
</dbReference>
<dbReference type="RefSeq" id="WP_079698353.1">
    <property type="nucleotide sequence ID" value="NZ_SLUK01000004.1"/>
</dbReference>
<dbReference type="InterPro" id="IPR003593">
    <property type="entry name" value="AAA+_ATPase"/>
</dbReference>
<dbReference type="Gene3D" id="3.40.50.300">
    <property type="entry name" value="P-loop containing nucleotide triphosphate hydrolases"/>
    <property type="match status" value="1"/>
</dbReference>
<dbReference type="Pfam" id="PF00005">
    <property type="entry name" value="ABC_tran"/>
    <property type="match status" value="1"/>
</dbReference>
<proteinExistence type="predicted"/>
<dbReference type="CDD" id="cd03230">
    <property type="entry name" value="ABC_DR_subfamily_A"/>
    <property type="match status" value="1"/>
</dbReference>
<protein>
    <submittedName>
        <fullName evidence="5">ABC-2 type transport system ATP-binding protein</fullName>
    </submittedName>
</protein>
<dbReference type="InterPro" id="IPR003439">
    <property type="entry name" value="ABC_transporter-like_ATP-bd"/>
</dbReference>
<keyword evidence="1" id="KW-0813">Transport</keyword>
<evidence type="ECO:0000313" key="6">
    <source>
        <dbReference type="Proteomes" id="UP000294682"/>
    </source>
</evidence>